<dbReference type="PANTHER" id="PTHR10907">
    <property type="entry name" value="REGUCALCIN"/>
    <property type="match status" value="1"/>
</dbReference>
<evidence type="ECO:0000256" key="3">
    <source>
        <dbReference type="PIRSR" id="PIRSR605511-2"/>
    </source>
</evidence>
<dbReference type="PRINTS" id="PR01790">
    <property type="entry name" value="SMP30FAMILY"/>
</dbReference>
<comment type="similarity">
    <text evidence="1">Belongs to the SMP-30/CGR1 family.</text>
</comment>
<dbReference type="InterPro" id="IPR011042">
    <property type="entry name" value="6-blade_b-propeller_TolB-like"/>
</dbReference>
<accession>A0A318GXP1</accession>
<feature type="binding site" evidence="3">
    <location>
        <position position="100"/>
    </location>
    <ligand>
        <name>substrate</name>
    </ligand>
</feature>
<keyword evidence="3" id="KW-0862">Zinc</keyword>
<dbReference type="GO" id="GO:0019853">
    <property type="term" value="P:L-ascorbic acid biosynthetic process"/>
    <property type="evidence" value="ECO:0007669"/>
    <property type="project" value="TreeGrafter"/>
</dbReference>
<feature type="binding site" evidence="3">
    <location>
        <position position="102"/>
    </location>
    <ligand>
        <name>substrate</name>
    </ligand>
</feature>
<dbReference type="Gene3D" id="2.120.10.30">
    <property type="entry name" value="TolB, C-terminal domain"/>
    <property type="match status" value="1"/>
</dbReference>
<dbReference type="PANTHER" id="PTHR10907:SF47">
    <property type="entry name" value="REGUCALCIN"/>
    <property type="match status" value="1"/>
</dbReference>
<dbReference type="RefSeq" id="WP_245909573.1">
    <property type="nucleotide sequence ID" value="NZ_QJJS01000013.1"/>
</dbReference>
<proteinExistence type="inferred from homology"/>
<feature type="binding site" evidence="3">
    <location>
        <position position="207"/>
    </location>
    <ligand>
        <name>a divalent metal cation</name>
        <dbReference type="ChEBI" id="CHEBI:60240"/>
    </ligand>
</feature>
<gene>
    <name evidence="5" type="ORF">C7444_11363</name>
</gene>
<dbReference type="InterPro" id="IPR005511">
    <property type="entry name" value="SMP-30"/>
</dbReference>
<keyword evidence="6" id="KW-1185">Reference proteome</keyword>
<keyword evidence="3" id="KW-0479">Metal-binding</keyword>
<feature type="binding site" evidence="3">
    <location>
        <position position="148"/>
    </location>
    <ligand>
        <name>a divalent metal cation</name>
        <dbReference type="ChEBI" id="CHEBI:60240"/>
    </ligand>
</feature>
<dbReference type="Pfam" id="PF08450">
    <property type="entry name" value="SGL"/>
    <property type="match status" value="1"/>
</dbReference>
<evidence type="ECO:0000313" key="6">
    <source>
        <dbReference type="Proteomes" id="UP000247811"/>
    </source>
</evidence>
<comment type="cofactor">
    <cofactor evidence="3">
        <name>Zn(2+)</name>
        <dbReference type="ChEBI" id="CHEBI:29105"/>
    </cofactor>
    <text evidence="3">Binds 1 divalent metal cation per subunit.</text>
</comment>
<feature type="binding site" evidence="3">
    <location>
        <position position="17"/>
    </location>
    <ligand>
        <name>a divalent metal cation</name>
        <dbReference type="ChEBI" id="CHEBI:60240"/>
    </ligand>
</feature>
<dbReference type="InterPro" id="IPR013658">
    <property type="entry name" value="SGL"/>
</dbReference>
<reference evidence="5 6" key="1">
    <citation type="submission" date="2018-05" db="EMBL/GenBank/DDBJ databases">
        <title>Genomic Encyclopedia of Type Strains, Phase IV (KMG-IV): sequencing the most valuable type-strain genomes for metagenomic binning, comparative biology and taxonomic classification.</title>
        <authorList>
            <person name="Goeker M."/>
        </authorList>
    </citation>
    <scope>NUCLEOTIDE SEQUENCE [LARGE SCALE GENOMIC DNA]</scope>
    <source>
        <strain evidence="5 6">DSM 566</strain>
    </source>
</reference>
<dbReference type="Proteomes" id="UP000247811">
    <property type="component" value="Unassembled WGS sequence"/>
</dbReference>
<protein>
    <submittedName>
        <fullName evidence="5">Sugar lactone lactonase YvrE</fullName>
    </submittedName>
</protein>
<dbReference type="SUPFAM" id="SSF63829">
    <property type="entry name" value="Calcium-dependent phosphotriesterase"/>
    <property type="match status" value="1"/>
</dbReference>
<feature type="domain" description="SMP-30/Gluconolactonase/LRE-like region" evidence="4">
    <location>
        <begin position="15"/>
        <end position="266"/>
    </location>
</feature>
<dbReference type="EMBL" id="QJJS01000013">
    <property type="protein sequence ID" value="PXW94572.1"/>
    <property type="molecule type" value="Genomic_DNA"/>
</dbReference>
<evidence type="ECO:0000256" key="2">
    <source>
        <dbReference type="PIRSR" id="PIRSR605511-1"/>
    </source>
</evidence>
<dbReference type="GO" id="GO:0005509">
    <property type="term" value="F:calcium ion binding"/>
    <property type="evidence" value="ECO:0007669"/>
    <property type="project" value="TreeGrafter"/>
</dbReference>
<dbReference type="AlphaFoldDB" id="A0A318GXP1"/>
<evidence type="ECO:0000259" key="4">
    <source>
        <dbReference type="Pfam" id="PF08450"/>
    </source>
</evidence>
<sequence length="300" mass="33452">MHIQPIRAVSEPCLLGESPMWHPQEQVLYWCDIPARRLHRLDPVTGESGRWEFAVEPACCAPALGGGLVLGMRDGLWWFDPVTSKRSRLARAPYDPATERFNDGKCDPQGRMWVGTIYEPRDPPRAALYRWSRERGLDRMAGDITVSNGLAWSPDGATLYWSDTKAHEISALDFQSQDGSLSRRRMFASFPKRDAALPLEAYGGRPDGAAVDVEGCYWVAMFEGQRVLRLSPQGEVLLEVPLPVRCPTMPCFGGPDLRTLYITTARDKRPEAELMEQPLAGCVLALQVEVAGLPSNFVHT</sequence>
<comment type="caution">
    <text evidence="5">The sequence shown here is derived from an EMBL/GenBank/DDBJ whole genome shotgun (WGS) entry which is preliminary data.</text>
</comment>
<name>A0A318GXP1_9BURK</name>
<dbReference type="GO" id="GO:0004341">
    <property type="term" value="F:gluconolactonase activity"/>
    <property type="evidence" value="ECO:0007669"/>
    <property type="project" value="TreeGrafter"/>
</dbReference>
<organism evidence="5 6">
    <name type="scientific">Sphaerotilus hippei</name>
    <dbReference type="NCBI Taxonomy" id="744406"/>
    <lineage>
        <taxon>Bacteria</taxon>
        <taxon>Pseudomonadati</taxon>
        <taxon>Pseudomonadota</taxon>
        <taxon>Betaproteobacteria</taxon>
        <taxon>Burkholderiales</taxon>
        <taxon>Sphaerotilaceae</taxon>
        <taxon>Sphaerotilus</taxon>
    </lineage>
</organism>
<feature type="active site" description="Proton donor/acceptor" evidence="2">
    <location>
        <position position="207"/>
    </location>
</feature>
<evidence type="ECO:0000256" key="1">
    <source>
        <dbReference type="ARBA" id="ARBA00008853"/>
    </source>
</evidence>
<evidence type="ECO:0000313" key="5">
    <source>
        <dbReference type="EMBL" id="PXW94572.1"/>
    </source>
</evidence>